<evidence type="ECO:0000313" key="1">
    <source>
        <dbReference type="EMBL" id="OEH83621.1"/>
    </source>
</evidence>
<sequence length="83" mass="9228">MIVRKTIWKIVECEDEGNPIVGLVTALPISVATKEQGLELPGLKEAEMESEHCYSTVRDMPRHTLKSVSSVYSALTELGERLL</sequence>
<proteinExistence type="predicted"/>
<keyword evidence="2" id="KW-1185">Reference proteome</keyword>
<protein>
    <submittedName>
        <fullName evidence="1">Uncharacterized protein</fullName>
    </submittedName>
</protein>
<gene>
    <name evidence="1" type="ORF">BCR26_09090</name>
</gene>
<dbReference type="EMBL" id="MIEK01000005">
    <property type="protein sequence ID" value="OEH83621.1"/>
    <property type="molecule type" value="Genomic_DNA"/>
</dbReference>
<dbReference type="RefSeq" id="WP_069697494.1">
    <property type="nucleotide sequence ID" value="NZ_JAGGMA010000012.1"/>
</dbReference>
<dbReference type="AlphaFoldDB" id="A0A1E5L0M5"/>
<accession>A0A1E5L0M5</accession>
<dbReference type="STRING" id="762845.BCR26_09090"/>
<comment type="caution">
    <text evidence="1">The sequence shown here is derived from an EMBL/GenBank/DDBJ whole genome shotgun (WGS) entry which is preliminary data.</text>
</comment>
<name>A0A1E5L0M5_9ENTE</name>
<organism evidence="1 2">
    <name type="scientific">Enterococcus rivorum</name>
    <dbReference type="NCBI Taxonomy" id="762845"/>
    <lineage>
        <taxon>Bacteria</taxon>
        <taxon>Bacillati</taxon>
        <taxon>Bacillota</taxon>
        <taxon>Bacilli</taxon>
        <taxon>Lactobacillales</taxon>
        <taxon>Enterococcaceae</taxon>
        <taxon>Enterococcus</taxon>
    </lineage>
</organism>
<dbReference type="Proteomes" id="UP000095256">
    <property type="component" value="Unassembled WGS sequence"/>
</dbReference>
<reference evidence="1 2" key="1">
    <citation type="submission" date="2016-09" db="EMBL/GenBank/DDBJ databases">
        <authorList>
            <person name="Capua I."/>
            <person name="De Benedictis P."/>
            <person name="Joannis T."/>
            <person name="Lombin L.H."/>
            <person name="Cattoli G."/>
        </authorList>
    </citation>
    <scope>NUCLEOTIDE SEQUENCE [LARGE SCALE GENOMIC DNA]</scope>
    <source>
        <strain evidence="1 2">LMG 25899</strain>
    </source>
</reference>
<evidence type="ECO:0000313" key="2">
    <source>
        <dbReference type="Proteomes" id="UP000095256"/>
    </source>
</evidence>